<dbReference type="Proteomes" id="UP000199318">
    <property type="component" value="Unassembled WGS sequence"/>
</dbReference>
<evidence type="ECO:0000313" key="2">
    <source>
        <dbReference type="Proteomes" id="UP000199318"/>
    </source>
</evidence>
<proteinExistence type="predicted"/>
<dbReference type="RefSeq" id="WP_093075275.1">
    <property type="nucleotide sequence ID" value="NZ_FOGV01000047.1"/>
</dbReference>
<dbReference type="EMBL" id="FOGV01000047">
    <property type="protein sequence ID" value="SES37024.1"/>
    <property type="molecule type" value="Genomic_DNA"/>
</dbReference>
<dbReference type="Pfam" id="PF12841">
    <property type="entry name" value="YvrJ"/>
    <property type="match status" value="1"/>
</dbReference>
<organism evidence="1 2">
    <name type="scientific">Salisediminibacterium halotolerans</name>
    <dbReference type="NCBI Taxonomy" id="517425"/>
    <lineage>
        <taxon>Bacteria</taxon>
        <taxon>Bacillati</taxon>
        <taxon>Bacillota</taxon>
        <taxon>Bacilli</taxon>
        <taxon>Bacillales</taxon>
        <taxon>Bacillaceae</taxon>
        <taxon>Salisediminibacterium</taxon>
    </lineage>
</organism>
<dbReference type="OrthoDB" id="2662123at2"/>
<comment type="caution">
    <text evidence="1">The sequence shown here is derived from an EMBL/GenBank/DDBJ whole genome shotgun (WGS) entry which is preliminary data.</text>
</comment>
<accession>A0A1H9WT67</accession>
<keyword evidence="2" id="KW-1185">Reference proteome</keyword>
<evidence type="ECO:0000313" key="1">
    <source>
        <dbReference type="EMBL" id="SES37024.1"/>
    </source>
</evidence>
<dbReference type="STRING" id="1464123.SAMN05444126_1473"/>
<protein>
    <submittedName>
        <fullName evidence="1">YvrJ protein family protein</fullName>
    </submittedName>
</protein>
<sequence length="67" mass="7847">MDIWFSAIGDFGFPAAISFYLLHRVERKLDTLNASVHELKFQETEAKRAGSSSYYLQPVEEENDWYQ</sequence>
<dbReference type="AlphaFoldDB" id="A0A1H9WT67"/>
<reference evidence="2" key="1">
    <citation type="submission" date="2016-10" db="EMBL/GenBank/DDBJ databases">
        <authorList>
            <person name="de Groot N.N."/>
        </authorList>
    </citation>
    <scope>NUCLEOTIDE SEQUENCE [LARGE SCALE GENOMIC DNA]</scope>
    <source>
        <strain evidence="2">10nlg</strain>
    </source>
</reference>
<gene>
    <name evidence="1" type="ORF">SAMN05444126_1473</name>
</gene>
<dbReference type="InterPro" id="IPR024419">
    <property type="entry name" value="YvrJ"/>
</dbReference>
<name>A0A1H9WT67_9BACI</name>